<evidence type="ECO:0000313" key="1">
    <source>
        <dbReference type="EMBL" id="KAH0915750.1"/>
    </source>
</evidence>
<protein>
    <submittedName>
        <fullName evidence="1">Uncharacterized protein</fullName>
    </submittedName>
</protein>
<proteinExistence type="predicted"/>
<organism evidence="1 2">
    <name type="scientific">Brassica napus</name>
    <name type="common">Rape</name>
    <dbReference type="NCBI Taxonomy" id="3708"/>
    <lineage>
        <taxon>Eukaryota</taxon>
        <taxon>Viridiplantae</taxon>
        <taxon>Streptophyta</taxon>
        <taxon>Embryophyta</taxon>
        <taxon>Tracheophyta</taxon>
        <taxon>Spermatophyta</taxon>
        <taxon>Magnoliopsida</taxon>
        <taxon>eudicotyledons</taxon>
        <taxon>Gunneridae</taxon>
        <taxon>Pentapetalae</taxon>
        <taxon>rosids</taxon>
        <taxon>malvids</taxon>
        <taxon>Brassicales</taxon>
        <taxon>Brassicaceae</taxon>
        <taxon>Brassiceae</taxon>
        <taxon>Brassica</taxon>
    </lineage>
</organism>
<dbReference type="Proteomes" id="UP000824890">
    <property type="component" value="Unassembled WGS sequence"/>
</dbReference>
<gene>
    <name evidence="1" type="ORF">HID58_030196</name>
</gene>
<keyword evidence="2" id="KW-1185">Reference proteome</keyword>
<comment type="caution">
    <text evidence="1">The sequence shown here is derived from an EMBL/GenBank/DDBJ whole genome shotgun (WGS) entry which is preliminary data.</text>
</comment>
<sequence>MSTKPLIVVSSTPSSTLPFLSPALFPSPLSDSTLSPPSSTLTHLRLFPLYELVWYLEPPKQINKTSLSSMLTSLSSIRSSPGWRKLLPTRLSSILTVDNYYKPDLKKTTLARHSVISKGLRVAKSHLKKRNMQA</sequence>
<evidence type="ECO:0000313" key="2">
    <source>
        <dbReference type="Proteomes" id="UP000824890"/>
    </source>
</evidence>
<reference evidence="1 2" key="1">
    <citation type="submission" date="2021-05" db="EMBL/GenBank/DDBJ databases">
        <title>Genome Assembly of Synthetic Allotetraploid Brassica napus Reveals Homoeologous Exchanges between Subgenomes.</title>
        <authorList>
            <person name="Davis J.T."/>
        </authorList>
    </citation>
    <scope>NUCLEOTIDE SEQUENCE [LARGE SCALE GENOMIC DNA]</scope>
    <source>
        <strain evidence="2">cv. Da-Ae</strain>
        <tissue evidence="1">Seedling</tissue>
    </source>
</reference>
<name>A0ABQ8CF84_BRANA</name>
<dbReference type="EMBL" id="JAGKQM010000008">
    <property type="protein sequence ID" value="KAH0915750.1"/>
    <property type="molecule type" value="Genomic_DNA"/>
</dbReference>
<accession>A0ABQ8CF84</accession>